<evidence type="ECO:0000256" key="4">
    <source>
        <dbReference type="ARBA" id="ARBA00023004"/>
    </source>
</evidence>
<comment type="similarity">
    <text evidence="1 6">Belongs to the cytochrome P450 family.</text>
</comment>
<comment type="cofactor">
    <cofactor evidence="5">
        <name>heme</name>
        <dbReference type="ChEBI" id="CHEBI:30413"/>
    </cofactor>
</comment>
<dbReference type="GO" id="GO:0004497">
    <property type="term" value="F:monooxygenase activity"/>
    <property type="evidence" value="ECO:0007669"/>
    <property type="project" value="UniProtKB-KW"/>
</dbReference>
<evidence type="ECO:0000256" key="2">
    <source>
        <dbReference type="ARBA" id="ARBA00022723"/>
    </source>
</evidence>
<evidence type="ECO:0000256" key="6">
    <source>
        <dbReference type="RuleBase" id="RU000461"/>
    </source>
</evidence>
<evidence type="ECO:0000256" key="3">
    <source>
        <dbReference type="ARBA" id="ARBA00023002"/>
    </source>
</evidence>
<feature type="binding site" description="axial binding residue" evidence="5">
    <location>
        <position position="256"/>
    </location>
    <ligand>
        <name>heme</name>
        <dbReference type="ChEBI" id="CHEBI:30413"/>
    </ligand>
    <ligandPart>
        <name>Fe</name>
        <dbReference type="ChEBI" id="CHEBI:18248"/>
    </ligandPart>
</feature>
<dbReference type="InterPro" id="IPR001128">
    <property type="entry name" value="Cyt_P450"/>
</dbReference>
<dbReference type="Gene3D" id="1.10.630.10">
    <property type="entry name" value="Cytochrome P450"/>
    <property type="match status" value="1"/>
</dbReference>
<dbReference type="GO" id="GO:0020037">
    <property type="term" value="F:heme binding"/>
    <property type="evidence" value="ECO:0007669"/>
    <property type="project" value="InterPro"/>
</dbReference>
<keyword evidence="6" id="KW-0503">Monooxygenase</keyword>
<dbReference type="PRINTS" id="PR00465">
    <property type="entry name" value="EP450IV"/>
</dbReference>
<comment type="caution">
    <text evidence="7">The sequence shown here is derived from an EMBL/GenBank/DDBJ whole genome shotgun (WGS) entry which is preliminary data.</text>
</comment>
<dbReference type="InterPro" id="IPR002403">
    <property type="entry name" value="Cyt_P450_E_grp-IV"/>
</dbReference>
<gene>
    <name evidence="7" type="ORF">C2845_PM17G01200</name>
</gene>
<dbReference type="PROSITE" id="PS00086">
    <property type="entry name" value="CYTOCHROME_P450"/>
    <property type="match status" value="1"/>
</dbReference>
<dbReference type="STRING" id="4540.A0A3L6Q2T9"/>
<keyword evidence="2 5" id="KW-0479">Metal-binding</keyword>
<keyword evidence="8" id="KW-1185">Reference proteome</keyword>
<dbReference type="AlphaFoldDB" id="A0A3L6Q2T9"/>
<sequence>MVAFGHDPGCLTDGGVLAEARSDFMRTFGEAQDLIVGRFLEPIEVLWKDKKWLNVGTERRLKKAIADVHAFAMDIVRARRRNASLDARDDVLSRFVASDDAHSDDEMLRDIVLSFLIAGRETTSSALTWFFWPVSSRPDVRAARESAGTRGGEPFGFDALRGMHYLHAALTESMRLYPPVPIDSQSCAAADTLPDGTHVGAGWSMTYSAYAMGRLAVIWGEDCAEYRPERWLGEDGAFRLESPFRYTVFHAGPRMCLGKEMAYVQMKSIVASVLEEFVVDVKEDAAGAVPEHVLSVTLRMKGGLPVQVRRRVVPGGAE</sequence>
<dbReference type="PRINTS" id="PR00385">
    <property type="entry name" value="P450"/>
</dbReference>
<accession>A0A3L6Q2T9</accession>
<dbReference type="PANTHER" id="PTHR24296">
    <property type="entry name" value="CYTOCHROME P450"/>
    <property type="match status" value="1"/>
</dbReference>
<dbReference type="OrthoDB" id="1470350at2759"/>
<keyword evidence="5 6" id="KW-0349">Heme</keyword>
<protein>
    <submittedName>
        <fullName evidence="7">Cytochrome P450 94B3-like</fullName>
    </submittedName>
</protein>
<dbReference type="Pfam" id="PF00067">
    <property type="entry name" value="p450"/>
    <property type="match status" value="1"/>
</dbReference>
<dbReference type="GO" id="GO:0006629">
    <property type="term" value="P:lipid metabolic process"/>
    <property type="evidence" value="ECO:0007669"/>
    <property type="project" value="UniProtKB-ARBA"/>
</dbReference>
<dbReference type="GO" id="GO:0005506">
    <property type="term" value="F:iron ion binding"/>
    <property type="evidence" value="ECO:0007669"/>
    <property type="project" value="InterPro"/>
</dbReference>
<organism evidence="7 8">
    <name type="scientific">Panicum miliaceum</name>
    <name type="common">Proso millet</name>
    <name type="synonym">Broomcorn millet</name>
    <dbReference type="NCBI Taxonomy" id="4540"/>
    <lineage>
        <taxon>Eukaryota</taxon>
        <taxon>Viridiplantae</taxon>
        <taxon>Streptophyta</taxon>
        <taxon>Embryophyta</taxon>
        <taxon>Tracheophyta</taxon>
        <taxon>Spermatophyta</taxon>
        <taxon>Magnoliopsida</taxon>
        <taxon>Liliopsida</taxon>
        <taxon>Poales</taxon>
        <taxon>Poaceae</taxon>
        <taxon>PACMAD clade</taxon>
        <taxon>Panicoideae</taxon>
        <taxon>Panicodae</taxon>
        <taxon>Paniceae</taxon>
        <taxon>Panicinae</taxon>
        <taxon>Panicum</taxon>
        <taxon>Panicum sect. Panicum</taxon>
    </lineage>
</organism>
<keyword evidence="3 6" id="KW-0560">Oxidoreductase</keyword>
<dbReference type="GO" id="GO:0016705">
    <property type="term" value="F:oxidoreductase activity, acting on paired donors, with incorporation or reduction of molecular oxygen"/>
    <property type="evidence" value="ECO:0007669"/>
    <property type="project" value="InterPro"/>
</dbReference>
<evidence type="ECO:0000313" key="8">
    <source>
        <dbReference type="Proteomes" id="UP000275267"/>
    </source>
</evidence>
<evidence type="ECO:0000256" key="1">
    <source>
        <dbReference type="ARBA" id="ARBA00010617"/>
    </source>
</evidence>
<proteinExistence type="inferred from homology"/>
<keyword evidence="4 5" id="KW-0408">Iron</keyword>
<dbReference type="Proteomes" id="UP000275267">
    <property type="component" value="Unassembled WGS sequence"/>
</dbReference>
<evidence type="ECO:0000256" key="5">
    <source>
        <dbReference type="PIRSR" id="PIRSR602403-1"/>
    </source>
</evidence>
<dbReference type="EMBL" id="PQIB02000014">
    <property type="protein sequence ID" value="RLM69904.1"/>
    <property type="molecule type" value="Genomic_DNA"/>
</dbReference>
<name>A0A3L6Q2T9_PANMI</name>
<dbReference type="SUPFAM" id="SSF48264">
    <property type="entry name" value="Cytochrome P450"/>
    <property type="match status" value="1"/>
</dbReference>
<dbReference type="InterPro" id="IPR036396">
    <property type="entry name" value="Cyt_P450_sf"/>
</dbReference>
<dbReference type="InterPro" id="IPR017972">
    <property type="entry name" value="Cyt_P450_CS"/>
</dbReference>
<evidence type="ECO:0000313" key="7">
    <source>
        <dbReference type="EMBL" id="RLM69904.1"/>
    </source>
</evidence>
<reference evidence="8" key="1">
    <citation type="journal article" date="2019" name="Nat. Commun.">
        <title>The genome of broomcorn millet.</title>
        <authorList>
            <person name="Zou C."/>
            <person name="Miki D."/>
            <person name="Li D."/>
            <person name="Tang Q."/>
            <person name="Xiao L."/>
            <person name="Rajput S."/>
            <person name="Deng P."/>
            <person name="Jia W."/>
            <person name="Huang R."/>
            <person name="Zhang M."/>
            <person name="Sun Y."/>
            <person name="Hu J."/>
            <person name="Fu X."/>
            <person name="Schnable P.S."/>
            <person name="Li F."/>
            <person name="Zhang H."/>
            <person name="Feng B."/>
            <person name="Zhu X."/>
            <person name="Liu R."/>
            <person name="Schnable J.C."/>
            <person name="Zhu J.-K."/>
            <person name="Zhang H."/>
        </authorList>
    </citation>
    <scope>NUCLEOTIDE SEQUENCE [LARGE SCALE GENOMIC DNA]</scope>
</reference>